<dbReference type="EMBL" id="GBRH01269547">
    <property type="protein sequence ID" value="JAD28348.1"/>
    <property type="molecule type" value="Transcribed_RNA"/>
</dbReference>
<protein>
    <submittedName>
        <fullName evidence="1">Uncharacterized protein</fullName>
    </submittedName>
</protein>
<reference evidence="1" key="2">
    <citation type="journal article" date="2015" name="Data Brief">
        <title>Shoot transcriptome of the giant reed, Arundo donax.</title>
        <authorList>
            <person name="Barrero R.A."/>
            <person name="Guerrero F.D."/>
            <person name="Moolhuijzen P."/>
            <person name="Goolsby J.A."/>
            <person name="Tidwell J."/>
            <person name="Bellgard S.E."/>
            <person name="Bellgard M.I."/>
        </authorList>
    </citation>
    <scope>NUCLEOTIDE SEQUENCE</scope>
    <source>
        <tissue evidence="1">Shoot tissue taken approximately 20 cm above the soil surface</tissue>
    </source>
</reference>
<organism evidence="1">
    <name type="scientific">Arundo donax</name>
    <name type="common">Giant reed</name>
    <name type="synonym">Donax arundinaceus</name>
    <dbReference type="NCBI Taxonomy" id="35708"/>
    <lineage>
        <taxon>Eukaryota</taxon>
        <taxon>Viridiplantae</taxon>
        <taxon>Streptophyta</taxon>
        <taxon>Embryophyta</taxon>
        <taxon>Tracheophyta</taxon>
        <taxon>Spermatophyta</taxon>
        <taxon>Magnoliopsida</taxon>
        <taxon>Liliopsida</taxon>
        <taxon>Poales</taxon>
        <taxon>Poaceae</taxon>
        <taxon>PACMAD clade</taxon>
        <taxon>Arundinoideae</taxon>
        <taxon>Arundineae</taxon>
        <taxon>Arundo</taxon>
    </lineage>
</organism>
<accession>A0A0A8YRN4</accession>
<name>A0A0A8YRN4_ARUDO</name>
<proteinExistence type="predicted"/>
<dbReference type="AlphaFoldDB" id="A0A0A8YRN4"/>
<evidence type="ECO:0000313" key="1">
    <source>
        <dbReference type="EMBL" id="JAD28348.1"/>
    </source>
</evidence>
<reference evidence="1" key="1">
    <citation type="submission" date="2014-09" db="EMBL/GenBank/DDBJ databases">
        <authorList>
            <person name="Magalhaes I.L.F."/>
            <person name="Oliveira U."/>
            <person name="Santos F.R."/>
            <person name="Vidigal T.H.D.A."/>
            <person name="Brescovit A.D."/>
            <person name="Santos A.J."/>
        </authorList>
    </citation>
    <scope>NUCLEOTIDE SEQUENCE</scope>
    <source>
        <tissue evidence="1">Shoot tissue taken approximately 20 cm above the soil surface</tissue>
    </source>
</reference>
<sequence length="26" mass="2858">MFLCTKCVKTLVGSLEIKVNGCRSRA</sequence>